<feature type="signal peptide" evidence="1">
    <location>
        <begin position="1"/>
        <end position="17"/>
    </location>
</feature>
<sequence length="142" mass="15608">MSRKIWLSFLDPQIVFCLFLGDAAIGEGVNRHVLSIVMSNLQNGFLHDDQTDVKTLLFEGEQDHLTPSTSRLLLESDIFVVVGRIIGHSFLNGGPRLVGLSPGIIHVLFGGDPETATVTESDCADQDVREVIRMVCKFSVLL</sequence>
<evidence type="ECO:0000256" key="1">
    <source>
        <dbReference type="SAM" id="SignalP"/>
    </source>
</evidence>
<proteinExistence type="predicted"/>
<keyword evidence="1" id="KW-0732">Signal</keyword>
<keyword evidence="3" id="KW-1185">Reference proteome</keyword>
<dbReference type="SUPFAM" id="SSF56204">
    <property type="entry name" value="Hect, E3 ligase catalytic domain"/>
    <property type="match status" value="1"/>
</dbReference>
<dbReference type="EMBL" id="JAHRIO010008387">
    <property type="protein sequence ID" value="MEQ2160485.1"/>
    <property type="molecule type" value="Genomic_DNA"/>
</dbReference>
<dbReference type="InterPro" id="IPR035983">
    <property type="entry name" value="Hect_E3_ubiquitin_ligase"/>
</dbReference>
<protein>
    <submittedName>
        <fullName evidence="2">Uncharacterized protein</fullName>
    </submittedName>
</protein>
<evidence type="ECO:0000313" key="2">
    <source>
        <dbReference type="EMBL" id="MEQ2160485.1"/>
    </source>
</evidence>
<reference evidence="2 3" key="1">
    <citation type="submission" date="2021-06" db="EMBL/GenBank/DDBJ databases">
        <authorList>
            <person name="Palmer J.M."/>
        </authorList>
    </citation>
    <scope>NUCLEOTIDE SEQUENCE [LARGE SCALE GENOMIC DNA]</scope>
    <source>
        <strain evidence="2 3">GA_2019</strain>
        <tissue evidence="2">Muscle</tissue>
    </source>
</reference>
<name>A0ABV0MMZ7_9TELE</name>
<gene>
    <name evidence="2" type="ORF">GOODEAATRI_034271</name>
</gene>
<dbReference type="Proteomes" id="UP001476798">
    <property type="component" value="Unassembled WGS sequence"/>
</dbReference>
<organism evidence="2 3">
    <name type="scientific">Goodea atripinnis</name>
    <dbReference type="NCBI Taxonomy" id="208336"/>
    <lineage>
        <taxon>Eukaryota</taxon>
        <taxon>Metazoa</taxon>
        <taxon>Chordata</taxon>
        <taxon>Craniata</taxon>
        <taxon>Vertebrata</taxon>
        <taxon>Euteleostomi</taxon>
        <taxon>Actinopterygii</taxon>
        <taxon>Neopterygii</taxon>
        <taxon>Teleostei</taxon>
        <taxon>Neoteleostei</taxon>
        <taxon>Acanthomorphata</taxon>
        <taxon>Ovalentaria</taxon>
        <taxon>Atherinomorphae</taxon>
        <taxon>Cyprinodontiformes</taxon>
        <taxon>Goodeidae</taxon>
        <taxon>Goodea</taxon>
    </lineage>
</organism>
<accession>A0ABV0MMZ7</accession>
<dbReference type="Gene3D" id="3.90.1750.10">
    <property type="entry name" value="Hect, E3 ligase catalytic domains"/>
    <property type="match status" value="1"/>
</dbReference>
<comment type="caution">
    <text evidence="2">The sequence shown here is derived from an EMBL/GenBank/DDBJ whole genome shotgun (WGS) entry which is preliminary data.</text>
</comment>
<evidence type="ECO:0000313" key="3">
    <source>
        <dbReference type="Proteomes" id="UP001476798"/>
    </source>
</evidence>
<feature type="chain" id="PRO_5046042460" evidence="1">
    <location>
        <begin position="18"/>
        <end position="142"/>
    </location>
</feature>